<keyword evidence="3 6" id="KW-0418">Kinase</keyword>
<evidence type="ECO:0000259" key="5">
    <source>
        <dbReference type="Pfam" id="PF02782"/>
    </source>
</evidence>
<dbReference type="Proteomes" id="UP001210678">
    <property type="component" value="Unassembled WGS sequence"/>
</dbReference>
<accession>A0ABT4YV26</accession>
<name>A0ABT4YV26_9VIBR</name>
<feature type="domain" description="Carbohydrate kinase FGGY N-terminal" evidence="4">
    <location>
        <begin position="120"/>
        <end position="221"/>
    </location>
</feature>
<dbReference type="Gene3D" id="3.30.420.40">
    <property type="match status" value="3"/>
</dbReference>
<dbReference type="InterPro" id="IPR043129">
    <property type="entry name" value="ATPase_NBD"/>
</dbReference>
<dbReference type="Pfam" id="PF00370">
    <property type="entry name" value="FGGY_N"/>
    <property type="match status" value="2"/>
</dbReference>
<dbReference type="InterPro" id="IPR000577">
    <property type="entry name" value="Carb_kinase_FGGY"/>
</dbReference>
<dbReference type="RefSeq" id="WP_272138722.1">
    <property type="nucleotide sequence ID" value="NZ_JAQLOI010000003.1"/>
</dbReference>
<keyword evidence="2" id="KW-0808">Transferase</keyword>
<dbReference type="EMBL" id="JAQLOI010000003">
    <property type="protein sequence ID" value="MDB1125220.1"/>
    <property type="molecule type" value="Genomic_DNA"/>
</dbReference>
<organism evidence="6 7">
    <name type="scientific">Vibrio algarum</name>
    <dbReference type="NCBI Taxonomy" id="3020714"/>
    <lineage>
        <taxon>Bacteria</taxon>
        <taxon>Pseudomonadati</taxon>
        <taxon>Pseudomonadota</taxon>
        <taxon>Gammaproteobacteria</taxon>
        <taxon>Vibrionales</taxon>
        <taxon>Vibrionaceae</taxon>
        <taxon>Vibrio</taxon>
    </lineage>
</organism>
<feature type="domain" description="Carbohydrate kinase FGGY N-terminal" evidence="4">
    <location>
        <begin position="5"/>
        <end position="110"/>
    </location>
</feature>
<dbReference type="SUPFAM" id="SSF53067">
    <property type="entry name" value="Actin-like ATPase domain"/>
    <property type="match status" value="2"/>
</dbReference>
<dbReference type="InterPro" id="IPR018484">
    <property type="entry name" value="FGGY_N"/>
</dbReference>
<dbReference type="GO" id="GO:0016301">
    <property type="term" value="F:kinase activity"/>
    <property type="evidence" value="ECO:0007669"/>
    <property type="project" value="UniProtKB-KW"/>
</dbReference>
<dbReference type="Pfam" id="PF02782">
    <property type="entry name" value="FGGY_C"/>
    <property type="match status" value="1"/>
</dbReference>
<evidence type="ECO:0000256" key="3">
    <source>
        <dbReference type="ARBA" id="ARBA00022777"/>
    </source>
</evidence>
<dbReference type="PANTHER" id="PTHR43095:SF5">
    <property type="entry name" value="XYLULOSE KINASE"/>
    <property type="match status" value="1"/>
</dbReference>
<evidence type="ECO:0000256" key="2">
    <source>
        <dbReference type="ARBA" id="ARBA00022679"/>
    </source>
</evidence>
<feature type="domain" description="Carbohydrate kinase FGGY C-terminal" evidence="5">
    <location>
        <begin position="271"/>
        <end position="424"/>
    </location>
</feature>
<gene>
    <name evidence="6" type="ORF">PGX00_16850</name>
</gene>
<protein>
    <submittedName>
        <fullName evidence="6">FGGY-family carbohydrate kinase</fullName>
    </submittedName>
</protein>
<evidence type="ECO:0000313" key="7">
    <source>
        <dbReference type="Proteomes" id="UP001210678"/>
    </source>
</evidence>
<sequence length="482" mass="53811">MKNKYLMSVDIGTQSAKVVIFDTHGHIICQGVKKLQKIQVPAPLLAIHPEDDLWDSLKIAFTKVMKEFENKHLDPNDIQAMGLCVIRCCRTVLKADGSLAYPVIGWMDKRLNYPFQPSSEFTDAHFVSTSSGYITHRLTGEYKDTCANYIGWWPMDDKTLDWSNDPEQWKSCNLSRDMVFDLVKPGEELGQLRKELSEELGLPSGLPVIATAHDKAVEALGAGALDEGTILISLGTYIAALTQGKEYVQDSQDYWPFQASIPHRYIYECWGVRLGMWTVSWFRDNFGESALADAENKHMQIEELLGLEAKKIPPGCEGLVTLHDWAAPPHAEFRKGAMIGFDSRHTRAHMYRSLLEGLAFTLKNHVDKMAEELGIPTKKLVVSGGGANSDLFMQILSDTFGVPASRNEMRGSAAVGCAINAAMAVDAFNSYEEAIEQMVNIEHVFNPSTEVHTFYNLLNAEVYSNIQFSLDPLLQKLSPLVD</sequence>
<evidence type="ECO:0000256" key="1">
    <source>
        <dbReference type="ARBA" id="ARBA00009156"/>
    </source>
</evidence>
<comment type="caution">
    <text evidence="6">The sequence shown here is derived from an EMBL/GenBank/DDBJ whole genome shotgun (WGS) entry which is preliminary data.</text>
</comment>
<dbReference type="CDD" id="cd07779">
    <property type="entry name" value="ASKHA_NBD_FGGY_YgcE-like"/>
    <property type="match status" value="1"/>
</dbReference>
<comment type="similarity">
    <text evidence="1">Belongs to the FGGY kinase family.</text>
</comment>
<dbReference type="PIRSF" id="PIRSF000538">
    <property type="entry name" value="GlpK"/>
    <property type="match status" value="1"/>
</dbReference>
<dbReference type="InterPro" id="IPR050406">
    <property type="entry name" value="FGGY_Carb_Kinase"/>
</dbReference>
<reference evidence="6 7" key="1">
    <citation type="submission" date="2023-01" db="EMBL/GenBank/DDBJ databases">
        <title>Vibrio sp. KJ40-1 sp.nov, isolated from marine algae.</title>
        <authorList>
            <person name="Butt M."/>
            <person name="Kim J.M.J."/>
            <person name="Jeon C.O.C."/>
        </authorList>
    </citation>
    <scope>NUCLEOTIDE SEQUENCE [LARGE SCALE GENOMIC DNA]</scope>
    <source>
        <strain evidence="6 7">KJ40-1</strain>
    </source>
</reference>
<dbReference type="InterPro" id="IPR018485">
    <property type="entry name" value="FGGY_C"/>
</dbReference>
<evidence type="ECO:0000259" key="4">
    <source>
        <dbReference type="Pfam" id="PF00370"/>
    </source>
</evidence>
<proteinExistence type="inferred from homology"/>
<keyword evidence="7" id="KW-1185">Reference proteome</keyword>
<dbReference type="PANTHER" id="PTHR43095">
    <property type="entry name" value="SUGAR KINASE"/>
    <property type="match status" value="1"/>
</dbReference>
<evidence type="ECO:0000313" key="6">
    <source>
        <dbReference type="EMBL" id="MDB1125220.1"/>
    </source>
</evidence>